<dbReference type="Proteomes" id="UP000821845">
    <property type="component" value="Chromosome 1"/>
</dbReference>
<name>A0ACB7TJN1_HYAAI</name>
<keyword evidence="2" id="KW-1185">Reference proteome</keyword>
<accession>A0ACB7TJN1</accession>
<gene>
    <name evidence="1" type="ORF">HPB50_013322</name>
</gene>
<evidence type="ECO:0000313" key="2">
    <source>
        <dbReference type="Proteomes" id="UP000821845"/>
    </source>
</evidence>
<evidence type="ECO:0000313" key="1">
    <source>
        <dbReference type="EMBL" id="KAH6946421.1"/>
    </source>
</evidence>
<reference evidence="1" key="1">
    <citation type="submission" date="2020-05" db="EMBL/GenBank/DDBJ databases">
        <title>Large-scale comparative analyses of tick genomes elucidate their genetic diversity and vector capacities.</title>
        <authorList>
            <person name="Jia N."/>
            <person name="Wang J."/>
            <person name="Shi W."/>
            <person name="Du L."/>
            <person name="Sun Y."/>
            <person name="Zhan W."/>
            <person name="Jiang J."/>
            <person name="Wang Q."/>
            <person name="Zhang B."/>
            <person name="Ji P."/>
            <person name="Sakyi L.B."/>
            <person name="Cui X."/>
            <person name="Yuan T."/>
            <person name="Jiang B."/>
            <person name="Yang W."/>
            <person name="Lam T.T.-Y."/>
            <person name="Chang Q."/>
            <person name="Ding S."/>
            <person name="Wang X."/>
            <person name="Zhu J."/>
            <person name="Ruan X."/>
            <person name="Zhao L."/>
            <person name="Wei J."/>
            <person name="Que T."/>
            <person name="Du C."/>
            <person name="Cheng J."/>
            <person name="Dai P."/>
            <person name="Han X."/>
            <person name="Huang E."/>
            <person name="Gao Y."/>
            <person name="Liu J."/>
            <person name="Shao H."/>
            <person name="Ye R."/>
            <person name="Li L."/>
            <person name="Wei W."/>
            <person name="Wang X."/>
            <person name="Wang C."/>
            <person name="Yang T."/>
            <person name="Huo Q."/>
            <person name="Li W."/>
            <person name="Guo W."/>
            <person name="Chen H."/>
            <person name="Zhou L."/>
            <person name="Ni X."/>
            <person name="Tian J."/>
            <person name="Zhou Y."/>
            <person name="Sheng Y."/>
            <person name="Liu T."/>
            <person name="Pan Y."/>
            <person name="Xia L."/>
            <person name="Li J."/>
            <person name="Zhao F."/>
            <person name="Cao W."/>
        </authorList>
    </citation>
    <scope>NUCLEOTIDE SEQUENCE</scope>
    <source>
        <strain evidence="1">Hyas-2018</strain>
    </source>
</reference>
<dbReference type="EMBL" id="CM023481">
    <property type="protein sequence ID" value="KAH6946421.1"/>
    <property type="molecule type" value="Genomic_DNA"/>
</dbReference>
<comment type="caution">
    <text evidence="1">The sequence shown here is derived from an EMBL/GenBank/DDBJ whole genome shotgun (WGS) entry which is preliminary data.</text>
</comment>
<organism evidence="1 2">
    <name type="scientific">Hyalomma asiaticum</name>
    <name type="common">Tick</name>
    <dbReference type="NCBI Taxonomy" id="266040"/>
    <lineage>
        <taxon>Eukaryota</taxon>
        <taxon>Metazoa</taxon>
        <taxon>Ecdysozoa</taxon>
        <taxon>Arthropoda</taxon>
        <taxon>Chelicerata</taxon>
        <taxon>Arachnida</taxon>
        <taxon>Acari</taxon>
        <taxon>Parasitiformes</taxon>
        <taxon>Ixodida</taxon>
        <taxon>Ixodoidea</taxon>
        <taxon>Ixodidae</taxon>
        <taxon>Hyalomminae</taxon>
        <taxon>Hyalomma</taxon>
    </lineage>
</organism>
<protein>
    <submittedName>
        <fullName evidence="1">Uncharacterized protein</fullName>
    </submittedName>
</protein>
<sequence length="139" mass="15245">MRWLFSAMQPFKRRYRWPGDGSHAPAHCALINLQRPARCIGRPTSGSAASEHTCAELPARANNPELTSRVPGARNGGCRRAHTSSVRNSCSAYKQPSPPEAERCRAVTPSAGSSESRHALNGIAANCVTRLRPRHCRFR</sequence>
<proteinExistence type="predicted"/>